<dbReference type="AlphaFoldDB" id="A0A2P2MWT7"/>
<evidence type="ECO:0000313" key="2">
    <source>
        <dbReference type="EMBL" id="MBX34672.1"/>
    </source>
</evidence>
<accession>A0A2P2MWT7</accession>
<protein>
    <submittedName>
        <fullName evidence="2">Retrovirus-related Pol polyprotein from transposon TNT 1-94</fullName>
    </submittedName>
</protein>
<sequence>MIGHAKERYGLYYLEASSQLNITKGRLSHSFMSENLSSNKEKVWLHHRRLGHPSFRVIEILFPSLFKNLNVENFHCM</sequence>
<name>A0A2P2MWT7_RHIMU</name>
<organism evidence="2">
    <name type="scientific">Rhizophora mucronata</name>
    <name type="common">Asiatic mangrove</name>
    <dbReference type="NCBI Taxonomy" id="61149"/>
    <lineage>
        <taxon>Eukaryota</taxon>
        <taxon>Viridiplantae</taxon>
        <taxon>Streptophyta</taxon>
        <taxon>Embryophyta</taxon>
        <taxon>Tracheophyta</taxon>
        <taxon>Spermatophyta</taxon>
        <taxon>Magnoliopsida</taxon>
        <taxon>eudicotyledons</taxon>
        <taxon>Gunneridae</taxon>
        <taxon>Pentapetalae</taxon>
        <taxon>rosids</taxon>
        <taxon>fabids</taxon>
        <taxon>Malpighiales</taxon>
        <taxon>Rhizophoraceae</taxon>
        <taxon>Rhizophora</taxon>
    </lineage>
</organism>
<dbReference type="Pfam" id="PF13976">
    <property type="entry name" value="gag_pre-integrs"/>
    <property type="match status" value="1"/>
</dbReference>
<dbReference type="EMBL" id="GGEC01054188">
    <property type="protein sequence ID" value="MBX34672.1"/>
    <property type="molecule type" value="Transcribed_RNA"/>
</dbReference>
<proteinExistence type="predicted"/>
<feature type="domain" description="GAG-pre-integrase" evidence="1">
    <location>
        <begin position="10"/>
        <end position="76"/>
    </location>
</feature>
<dbReference type="InterPro" id="IPR025724">
    <property type="entry name" value="GAG-pre-integrase_dom"/>
</dbReference>
<reference evidence="2" key="1">
    <citation type="submission" date="2018-02" db="EMBL/GenBank/DDBJ databases">
        <title>Rhizophora mucronata_Transcriptome.</title>
        <authorList>
            <person name="Meera S.P."/>
            <person name="Sreeshan A."/>
            <person name="Augustine A."/>
        </authorList>
    </citation>
    <scope>NUCLEOTIDE SEQUENCE</scope>
    <source>
        <tissue evidence="2">Leaf</tissue>
    </source>
</reference>
<evidence type="ECO:0000259" key="1">
    <source>
        <dbReference type="Pfam" id="PF13976"/>
    </source>
</evidence>